<keyword evidence="2" id="KW-1003">Cell membrane</keyword>
<comment type="subcellular location">
    <subcellularLocation>
        <location evidence="1">Cell inner membrane</location>
    </subcellularLocation>
</comment>
<evidence type="ECO:0000256" key="1">
    <source>
        <dbReference type="ARBA" id="ARBA00004533"/>
    </source>
</evidence>
<dbReference type="InterPro" id="IPR004960">
    <property type="entry name" value="LipA_acyltrans"/>
</dbReference>
<evidence type="ECO:0000256" key="6">
    <source>
        <dbReference type="ARBA" id="ARBA00023315"/>
    </source>
</evidence>
<keyword evidence="6" id="KW-0012">Acyltransferase</keyword>
<dbReference type="PANTHER" id="PTHR30606:SF10">
    <property type="entry name" value="PHOSPHATIDYLINOSITOL MANNOSIDE ACYLTRANSFERASE"/>
    <property type="match status" value="1"/>
</dbReference>
<evidence type="ECO:0000313" key="7">
    <source>
        <dbReference type="EMBL" id="PTQ74544.1"/>
    </source>
</evidence>
<sequence length="319" mass="36234">MKIRRGEIEGTLGQYLGNLATRGLLSLALALPYRMRVRTMGWFMAHVFAPLAGYTKRVRANLHHVMPDMPEAEIRRLMRAVPDNAGRTLIEIYSGPEFIARMKDIRFEGPGAEILREARDNRRPVILHTGHFGNYDVPRAALIAHGYDVGSLYNPMKNKFFNEHYVKAIGTIGQPLFPRGRRGYAQLLKHLKSGGMIGFLSDVYVNEGAMLTFFGQPAPTALSAAELALKYDALLVPIYGVRLEDGLHFRVQVEAPVPHTTAEEMAQALNDSLEAITRQHMEQWFWIHRRWKPERQARRRAKLEEAARHSVAEGKSDRK</sequence>
<evidence type="ECO:0000256" key="5">
    <source>
        <dbReference type="ARBA" id="ARBA00023136"/>
    </source>
</evidence>
<accession>A0A2T5HSJ6</accession>
<dbReference type="EMBL" id="QAOH01000004">
    <property type="protein sequence ID" value="PTQ74544.1"/>
    <property type="molecule type" value="Genomic_DNA"/>
</dbReference>
<dbReference type="PANTHER" id="PTHR30606">
    <property type="entry name" value="LIPID A BIOSYNTHESIS LAUROYL ACYLTRANSFERASE"/>
    <property type="match status" value="1"/>
</dbReference>
<evidence type="ECO:0000256" key="3">
    <source>
        <dbReference type="ARBA" id="ARBA00022519"/>
    </source>
</evidence>
<gene>
    <name evidence="7" type="ORF">C8N42_104189</name>
</gene>
<protein>
    <submittedName>
        <fullName evidence="7">KDO2-lipid IV(A) lauroyltransferase</fullName>
    </submittedName>
</protein>
<dbReference type="GO" id="GO:0009247">
    <property type="term" value="P:glycolipid biosynthetic process"/>
    <property type="evidence" value="ECO:0007669"/>
    <property type="project" value="UniProtKB-ARBA"/>
</dbReference>
<evidence type="ECO:0000256" key="4">
    <source>
        <dbReference type="ARBA" id="ARBA00022679"/>
    </source>
</evidence>
<keyword evidence="8" id="KW-1185">Reference proteome</keyword>
<evidence type="ECO:0000313" key="8">
    <source>
        <dbReference type="Proteomes" id="UP000244077"/>
    </source>
</evidence>
<reference evidence="7 8" key="1">
    <citation type="submission" date="2018-04" db="EMBL/GenBank/DDBJ databases">
        <title>Genomic Encyclopedia of Archaeal and Bacterial Type Strains, Phase II (KMG-II): from individual species to whole genera.</title>
        <authorList>
            <person name="Goeker M."/>
        </authorList>
    </citation>
    <scope>NUCLEOTIDE SEQUENCE [LARGE SCALE GENOMIC DNA]</scope>
    <source>
        <strain evidence="7 8">DSM 100434</strain>
    </source>
</reference>
<dbReference type="Proteomes" id="UP000244077">
    <property type="component" value="Unassembled WGS sequence"/>
</dbReference>
<keyword evidence="4 7" id="KW-0808">Transferase</keyword>
<dbReference type="AlphaFoldDB" id="A0A2T5HSJ6"/>
<evidence type="ECO:0000256" key="2">
    <source>
        <dbReference type="ARBA" id="ARBA00022475"/>
    </source>
</evidence>
<dbReference type="RefSeq" id="WP_107815869.1">
    <property type="nucleotide sequence ID" value="NZ_QAOH01000004.1"/>
</dbReference>
<keyword evidence="5" id="KW-0472">Membrane</keyword>
<keyword evidence="3" id="KW-0997">Cell inner membrane</keyword>
<dbReference type="OrthoDB" id="9801955at2"/>
<dbReference type="Pfam" id="PF03279">
    <property type="entry name" value="Lip_A_acyltrans"/>
    <property type="match status" value="1"/>
</dbReference>
<dbReference type="CDD" id="cd07984">
    <property type="entry name" value="LPLAT_LABLAT-like"/>
    <property type="match status" value="1"/>
</dbReference>
<comment type="caution">
    <text evidence="7">The sequence shown here is derived from an EMBL/GenBank/DDBJ whole genome shotgun (WGS) entry which is preliminary data.</text>
</comment>
<organism evidence="7 8">
    <name type="scientific">Celeribacter persicus</name>
    <dbReference type="NCBI Taxonomy" id="1651082"/>
    <lineage>
        <taxon>Bacteria</taxon>
        <taxon>Pseudomonadati</taxon>
        <taxon>Pseudomonadota</taxon>
        <taxon>Alphaproteobacteria</taxon>
        <taxon>Rhodobacterales</taxon>
        <taxon>Roseobacteraceae</taxon>
        <taxon>Celeribacter</taxon>
    </lineage>
</organism>
<name>A0A2T5HSJ6_9RHOB</name>
<dbReference type="PIRSF" id="PIRSF026649">
    <property type="entry name" value="MsbB"/>
    <property type="match status" value="1"/>
</dbReference>
<dbReference type="GO" id="GO:0005886">
    <property type="term" value="C:plasma membrane"/>
    <property type="evidence" value="ECO:0007669"/>
    <property type="project" value="UniProtKB-SubCell"/>
</dbReference>
<proteinExistence type="predicted"/>
<dbReference type="GO" id="GO:0016746">
    <property type="term" value="F:acyltransferase activity"/>
    <property type="evidence" value="ECO:0007669"/>
    <property type="project" value="UniProtKB-KW"/>
</dbReference>